<dbReference type="InterPro" id="IPR006127">
    <property type="entry name" value="ZnuA-like"/>
</dbReference>
<keyword evidence="2 5" id="KW-0813">Transport</keyword>
<feature type="signal peptide" evidence="6">
    <location>
        <begin position="1"/>
        <end position="24"/>
    </location>
</feature>
<dbReference type="PANTHER" id="PTHR42953">
    <property type="entry name" value="HIGH-AFFINITY ZINC UPTAKE SYSTEM PROTEIN ZNUA-RELATED"/>
    <property type="match status" value="1"/>
</dbReference>
<comment type="subcellular location">
    <subcellularLocation>
        <location evidence="1">Cell envelope</location>
    </subcellularLocation>
</comment>
<evidence type="ECO:0000256" key="4">
    <source>
        <dbReference type="ARBA" id="ARBA00022729"/>
    </source>
</evidence>
<dbReference type="PROSITE" id="PS51257">
    <property type="entry name" value="PROKAR_LIPOPROTEIN"/>
    <property type="match status" value="1"/>
</dbReference>
<reference evidence="7 8" key="1">
    <citation type="journal article" date="2022" name="Int. J. Syst. Evol. Microbiol.">
        <title>Apilactobacillus apisilvae sp. nov., Nicolia spurrieriana gen. nov. sp. nov., Bombilactobacillus folatiphilus sp. nov. and Bombilactobacillus thymidiniphilus sp. nov., four new lactic acid bacterial isolates from stingless bees Tetragonula carbonaria and Austroplebeia australis.</title>
        <authorList>
            <person name="Oliphant S.A."/>
            <person name="Watson-Haigh N.S."/>
            <person name="Sumby K.M."/>
            <person name="Gardner J."/>
            <person name="Groom S."/>
            <person name="Jiranek V."/>
        </authorList>
    </citation>
    <scope>NUCLEOTIDE SEQUENCE [LARGE SCALE GENOMIC DNA]</scope>
    <source>
        <strain evidence="7 8">SG4_A1</strain>
    </source>
</reference>
<proteinExistence type="inferred from homology"/>
<evidence type="ECO:0000313" key="8">
    <source>
        <dbReference type="Proteomes" id="UP000831947"/>
    </source>
</evidence>
<evidence type="ECO:0000256" key="6">
    <source>
        <dbReference type="SAM" id="SignalP"/>
    </source>
</evidence>
<keyword evidence="4 6" id="KW-0732">Signal</keyword>
<evidence type="ECO:0000256" key="3">
    <source>
        <dbReference type="ARBA" id="ARBA00022723"/>
    </source>
</evidence>
<dbReference type="EMBL" id="CP093365">
    <property type="protein sequence ID" value="UQS83130.1"/>
    <property type="molecule type" value="Genomic_DNA"/>
</dbReference>
<feature type="chain" id="PRO_5046132423" evidence="6">
    <location>
        <begin position="25"/>
        <end position="294"/>
    </location>
</feature>
<dbReference type="PRINTS" id="PR00690">
    <property type="entry name" value="ADHESNFAMILY"/>
</dbReference>
<dbReference type="PANTHER" id="PTHR42953:SF1">
    <property type="entry name" value="METAL-BINDING PROTEIN HI_0362-RELATED"/>
    <property type="match status" value="1"/>
</dbReference>
<dbReference type="InterPro" id="IPR006128">
    <property type="entry name" value="Lipoprotein_PsaA-like"/>
</dbReference>
<dbReference type="InterPro" id="IPR050492">
    <property type="entry name" value="Bact_metal-bind_prot9"/>
</dbReference>
<keyword evidence="8" id="KW-1185">Reference proteome</keyword>
<evidence type="ECO:0000256" key="5">
    <source>
        <dbReference type="RuleBase" id="RU003512"/>
    </source>
</evidence>
<dbReference type="Proteomes" id="UP000831947">
    <property type="component" value="Chromosome"/>
</dbReference>
<evidence type="ECO:0000256" key="1">
    <source>
        <dbReference type="ARBA" id="ARBA00004196"/>
    </source>
</evidence>
<dbReference type="Pfam" id="PF01297">
    <property type="entry name" value="ZnuA"/>
    <property type="match status" value="1"/>
</dbReference>
<gene>
    <name evidence="7" type="ORF">MOO47_04915</name>
</gene>
<evidence type="ECO:0000256" key="2">
    <source>
        <dbReference type="ARBA" id="ARBA00022448"/>
    </source>
</evidence>
<evidence type="ECO:0000313" key="7">
    <source>
        <dbReference type="EMBL" id="UQS83130.1"/>
    </source>
</evidence>
<protein>
    <submittedName>
        <fullName evidence="7">Zinc ABC transporter substrate-binding protein</fullName>
    </submittedName>
</protein>
<sequence length="294" mass="32845">MFKKRLFWLVPVLLLLVGCQTTKSQQSSKATTKIQVVTSTPTYAQMARKIGGGQVAVTSLISNPNADPHDFEPSVQDAKKASQAAVAIYNGLGYDSWMNKLLVNNEQVHKINIGQLMNKKTGDNPHIWYEPKALPAAANQLARELSAQRPAKKNYFEKNAQKYIADLKPINEQLQTIKQKRQLKQVAVSEPVFDYSLAAMGYEIVDADFAKAVESGSDPAPKDVEALQELIKKREIAFFVVNKQTTNPVVGNLTKLAQQHQVPIVKVSETQPAGQTYQQWMQKQYQQVLKIEAH</sequence>
<keyword evidence="3" id="KW-0479">Metal-binding</keyword>
<organism evidence="7 8">
    <name type="scientific">Bombilactobacillus thymidiniphilus</name>
    <dbReference type="NCBI Taxonomy" id="2923363"/>
    <lineage>
        <taxon>Bacteria</taxon>
        <taxon>Bacillati</taxon>
        <taxon>Bacillota</taxon>
        <taxon>Bacilli</taxon>
        <taxon>Lactobacillales</taxon>
        <taxon>Lactobacillaceae</taxon>
        <taxon>Bombilactobacillus</taxon>
    </lineage>
</organism>
<dbReference type="RefSeq" id="WP_249512357.1">
    <property type="nucleotide sequence ID" value="NZ_CP093365.1"/>
</dbReference>
<name>A0ABY4PC13_9LACO</name>
<dbReference type="SUPFAM" id="SSF53807">
    <property type="entry name" value="Helical backbone' metal receptor"/>
    <property type="match status" value="1"/>
</dbReference>
<dbReference type="Gene3D" id="3.40.50.1980">
    <property type="entry name" value="Nitrogenase molybdenum iron protein domain"/>
    <property type="match status" value="2"/>
</dbReference>
<comment type="similarity">
    <text evidence="5">Belongs to the bacterial solute-binding protein 9 family.</text>
</comment>
<accession>A0ABY4PC13</accession>